<evidence type="ECO:0000256" key="4">
    <source>
        <dbReference type="ARBA" id="ARBA00022630"/>
    </source>
</evidence>
<dbReference type="InterPro" id="IPR013785">
    <property type="entry name" value="Aldolase_TIM"/>
</dbReference>
<dbReference type="EMBL" id="FQUQ01000006">
    <property type="protein sequence ID" value="SHG61434.1"/>
    <property type="molecule type" value="Genomic_DNA"/>
</dbReference>
<keyword evidence="4" id="KW-0285">Flavoprotein</keyword>
<evidence type="ECO:0000256" key="6">
    <source>
        <dbReference type="ARBA" id="ARBA00022741"/>
    </source>
</evidence>
<dbReference type="InterPro" id="IPR004136">
    <property type="entry name" value="NMO"/>
</dbReference>
<comment type="similarity">
    <text evidence="2">Belongs to the nitronate monooxygenase family. NMO class I subfamily.</text>
</comment>
<evidence type="ECO:0000256" key="1">
    <source>
        <dbReference type="ARBA" id="ARBA00001917"/>
    </source>
</evidence>
<gene>
    <name evidence="12" type="ORF">SAMN04488522_106258</name>
</gene>
<keyword evidence="3" id="KW-0216">Detoxification</keyword>
<keyword evidence="5" id="KW-0288">FMN</keyword>
<dbReference type="OrthoDB" id="9778912at2"/>
<dbReference type="PANTHER" id="PTHR42747:SF3">
    <property type="entry name" value="NITRONATE MONOOXYGENASE-RELATED"/>
    <property type="match status" value="1"/>
</dbReference>
<name>A0A1M5L8I2_9SPHI</name>
<dbReference type="PANTHER" id="PTHR42747">
    <property type="entry name" value="NITRONATE MONOOXYGENASE-RELATED"/>
    <property type="match status" value="1"/>
</dbReference>
<sequence length="353" mass="37455">MSATPGITPLLQITYPVVQGAMLGVSTPEMAAAVSNAGGLGSLPVGGLSPDEVKKLIQATKEKTARTFAVNLFVHEVPEQRAAVAFNKMQDFLESTCRQEGFPFERRTPESLKLYSYLDQVEVLLAEKIPVLSFTFGCMNDEVIRALKKNGTVLIGTATCLEEAQYLESKGIDAITLQGVEAGGHRGSFLSKATLPQIGLMSLLSACRNVIQVPLLAAGGIADGESVKGALIMGASGVQIGTLFIPADESIAIPAYKEAVLNARDVDTVLTKSISGRWARGINNKLIRLITDSGIEIPDYTLQNSLTGPIRKHAQQINDKEFVAMWAGQSAGKSKKGSTTAIFHQLIAAAGLG</sequence>
<dbReference type="SUPFAM" id="SSF51412">
    <property type="entry name" value="Inosine monophosphate dehydrogenase (IMPDH)"/>
    <property type="match status" value="1"/>
</dbReference>
<dbReference type="Gene3D" id="3.20.20.70">
    <property type="entry name" value="Aldolase class I"/>
    <property type="match status" value="1"/>
</dbReference>
<dbReference type="STRING" id="288992.SAMN04488522_106258"/>
<dbReference type="GO" id="GO:0009636">
    <property type="term" value="P:response to toxic substance"/>
    <property type="evidence" value="ECO:0007669"/>
    <property type="project" value="UniProtKB-KW"/>
</dbReference>
<keyword evidence="13" id="KW-1185">Reference proteome</keyword>
<dbReference type="Pfam" id="PF03060">
    <property type="entry name" value="NMO"/>
    <property type="match status" value="1"/>
</dbReference>
<evidence type="ECO:0000256" key="9">
    <source>
        <dbReference type="ARBA" id="ARBA00031155"/>
    </source>
</evidence>
<protein>
    <recommendedName>
        <fullName evidence="11">Nitronate monooxygenase</fullName>
    </recommendedName>
    <alternativeName>
        <fullName evidence="9">Propionate 3-nitronate monooxygenase</fullName>
    </alternativeName>
</protein>
<evidence type="ECO:0000313" key="13">
    <source>
        <dbReference type="Proteomes" id="UP000184287"/>
    </source>
</evidence>
<comment type="cofactor">
    <cofactor evidence="1">
        <name>FMN</name>
        <dbReference type="ChEBI" id="CHEBI:58210"/>
    </cofactor>
</comment>
<keyword evidence="6" id="KW-0547">Nucleotide-binding</keyword>
<dbReference type="Proteomes" id="UP000184287">
    <property type="component" value="Unassembled WGS sequence"/>
</dbReference>
<keyword evidence="8 12" id="KW-0503">Monooxygenase</keyword>
<proteinExistence type="inferred from homology"/>
<evidence type="ECO:0000313" key="12">
    <source>
        <dbReference type="EMBL" id="SHG61434.1"/>
    </source>
</evidence>
<evidence type="ECO:0000256" key="5">
    <source>
        <dbReference type="ARBA" id="ARBA00022643"/>
    </source>
</evidence>
<evidence type="ECO:0000256" key="7">
    <source>
        <dbReference type="ARBA" id="ARBA00023002"/>
    </source>
</evidence>
<evidence type="ECO:0000256" key="10">
    <source>
        <dbReference type="ARBA" id="ARBA00049401"/>
    </source>
</evidence>
<dbReference type="RefSeq" id="WP_073236378.1">
    <property type="nucleotide sequence ID" value="NZ_FQUQ01000006.1"/>
</dbReference>
<keyword evidence="7" id="KW-0560">Oxidoreductase</keyword>
<organism evidence="12 13">
    <name type="scientific">Pedobacter caeni</name>
    <dbReference type="NCBI Taxonomy" id="288992"/>
    <lineage>
        <taxon>Bacteria</taxon>
        <taxon>Pseudomonadati</taxon>
        <taxon>Bacteroidota</taxon>
        <taxon>Sphingobacteriia</taxon>
        <taxon>Sphingobacteriales</taxon>
        <taxon>Sphingobacteriaceae</taxon>
        <taxon>Pedobacter</taxon>
    </lineage>
</organism>
<evidence type="ECO:0000256" key="8">
    <source>
        <dbReference type="ARBA" id="ARBA00023033"/>
    </source>
</evidence>
<comment type="catalytic activity">
    <reaction evidence="10">
        <text>3 propionate 3-nitronate + 3 O2 + H2O = 3 3-oxopropanoate + 2 nitrate + nitrite + H2O2 + 3 H(+)</text>
        <dbReference type="Rhea" id="RHEA:57332"/>
        <dbReference type="ChEBI" id="CHEBI:15377"/>
        <dbReference type="ChEBI" id="CHEBI:15378"/>
        <dbReference type="ChEBI" id="CHEBI:15379"/>
        <dbReference type="ChEBI" id="CHEBI:16240"/>
        <dbReference type="ChEBI" id="CHEBI:16301"/>
        <dbReference type="ChEBI" id="CHEBI:17632"/>
        <dbReference type="ChEBI" id="CHEBI:33190"/>
        <dbReference type="ChEBI" id="CHEBI:136067"/>
    </reaction>
</comment>
<evidence type="ECO:0000256" key="3">
    <source>
        <dbReference type="ARBA" id="ARBA00022575"/>
    </source>
</evidence>
<accession>A0A1M5L8I2</accession>
<evidence type="ECO:0000256" key="2">
    <source>
        <dbReference type="ARBA" id="ARBA00009881"/>
    </source>
</evidence>
<dbReference type="CDD" id="cd04730">
    <property type="entry name" value="NPD_like"/>
    <property type="match status" value="1"/>
</dbReference>
<dbReference type="GO" id="GO:0018580">
    <property type="term" value="F:nitronate monooxygenase activity"/>
    <property type="evidence" value="ECO:0007669"/>
    <property type="project" value="InterPro"/>
</dbReference>
<dbReference type="FunFam" id="3.20.20.70:FF:000154">
    <property type="entry name" value="Probable nitronate monooxygenase"/>
    <property type="match status" value="1"/>
</dbReference>
<evidence type="ECO:0000256" key="11">
    <source>
        <dbReference type="ARBA" id="ARBA00067136"/>
    </source>
</evidence>
<reference evidence="13" key="1">
    <citation type="submission" date="2016-11" db="EMBL/GenBank/DDBJ databases">
        <authorList>
            <person name="Varghese N."/>
            <person name="Submissions S."/>
        </authorList>
    </citation>
    <scope>NUCLEOTIDE SEQUENCE [LARGE SCALE GENOMIC DNA]</scope>
    <source>
        <strain evidence="13">DSM 16990</strain>
    </source>
</reference>
<dbReference type="AlphaFoldDB" id="A0A1M5L8I2"/>
<dbReference type="GO" id="GO:0000166">
    <property type="term" value="F:nucleotide binding"/>
    <property type="evidence" value="ECO:0007669"/>
    <property type="project" value="UniProtKB-KW"/>
</dbReference>